<reference evidence="2 3" key="1">
    <citation type="submission" date="2023-09" db="EMBL/GenBank/DDBJ databases">
        <authorList>
            <person name="Rey-Velasco X."/>
        </authorList>
    </citation>
    <scope>NUCLEOTIDE SEQUENCE [LARGE SCALE GENOMIC DNA]</scope>
    <source>
        <strain evidence="2 3">P385</strain>
    </source>
</reference>
<dbReference type="GO" id="GO:0016787">
    <property type="term" value="F:hydrolase activity"/>
    <property type="evidence" value="ECO:0007669"/>
    <property type="project" value="UniProtKB-KW"/>
</dbReference>
<dbReference type="PANTHER" id="PTHR36837">
    <property type="entry name" value="POLY(3-HYDROXYALKANOATE) POLYMERASE SUBUNIT PHAC"/>
    <property type="match status" value="1"/>
</dbReference>
<accession>A0ABU3BA05</accession>
<protein>
    <submittedName>
        <fullName evidence="2">Alpha/beta fold hydrolase</fullName>
    </submittedName>
</protein>
<dbReference type="Proteomes" id="UP001259982">
    <property type="component" value="Unassembled WGS sequence"/>
</dbReference>
<dbReference type="InterPro" id="IPR000073">
    <property type="entry name" value="AB_hydrolase_1"/>
</dbReference>
<dbReference type="Pfam" id="PF00561">
    <property type="entry name" value="Abhydrolase_1"/>
    <property type="match status" value="1"/>
</dbReference>
<feature type="domain" description="AB hydrolase-1" evidence="1">
    <location>
        <begin position="81"/>
        <end position="209"/>
    </location>
</feature>
<name>A0ABU3BA05_9GAMM</name>
<dbReference type="InterPro" id="IPR029058">
    <property type="entry name" value="AB_hydrolase_fold"/>
</dbReference>
<keyword evidence="2" id="KW-0378">Hydrolase</keyword>
<organism evidence="2 3">
    <name type="scientific">Spectribacter acetivorans</name>
    <dbReference type="NCBI Taxonomy" id="3075603"/>
    <lineage>
        <taxon>Bacteria</taxon>
        <taxon>Pseudomonadati</taxon>
        <taxon>Pseudomonadota</taxon>
        <taxon>Gammaproteobacteria</taxon>
        <taxon>Salinisphaerales</taxon>
        <taxon>Salinisphaeraceae</taxon>
        <taxon>Spectribacter</taxon>
    </lineage>
</organism>
<keyword evidence="3" id="KW-1185">Reference proteome</keyword>
<dbReference type="RefSeq" id="WP_311659682.1">
    <property type="nucleotide sequence ID" value="NZ_JAVRHY010000013.1"/>
</dbReference>
<proteinExistence type="predicted"/>
<dbReference type="InterPro" id="IPR051321">
    <property type="entry name" value="PHA/PHB_synthase"/>
</dbReference>
<evidence type="ECO:0000259" key="1">
    <source>
        <dbReference type="Pfam" id="PF00561"/>
    </source>
</evidence>
<dbReference type="SUPFAM" id="SSF53474">
    <property type="entry name" value="alpha/beta-Hydrolases"/>
    <property type="match status" value="1"/>
</dbReference>
<evidence type="ECO:0000313" key="3">
    <source>
        <dbReference type="Proteomes" id="UP001259982"/>
    </source>
</evidence>
<evidence type="ECO:0000313" key="2">
    <source>
        <dbReference type="EMBL" id="MDT0619301.1"/>
    </source>
</evidence>
<dbReference type="EMBL" id="JAVRHY010000013">
    <property type="protein sequence ID" value="MDT0619301.1"/>
    <property type="molecule type" value="Genomic_DNA"/>
</dbReference>
<gene>
    <name evidence="2" type="ORF">RM531_12520</name>
</gene>
<dbReference type="PANTHER" id="PTHR36837:SF2">
    <property type="entry name" value="POLY(3-HYDROXYALKANOATE) POLYMERASE SUBUNIT PHAC"/>
    <property type="match status" value="1"/>
</dbReference>
<comment type="caution">
    <text evidence="2">The sequence shown here is derived from an EMBL/GenBank/DDBJ whole genome shotgun (WGS) entry which is preliminary data.</text>
</comment>
<dbReference type="Gene3D" id="3.40.50.1820">
    <property type="entry name" value="alpha/beta hydrolase"/>
    <property type="match status" value="1"/>
</dbReference>
<sequence>MFRRFTPDARPGRAGGVSQALTNGYDRLFRPERLIKADQTPYEVLLEAGLLKLRHYPPLTSRTIRVGDDRIPVARRRHRTPVVLVPPLAASTLIFDLLPERSLVRYLLARGFDVYLLDFGEPGREHSHLGVREYTMEMMPAALAEVRRHSGETDLTLFGYCMGGLFSLIYAGVSGDAHIRNIVTVASPIDMHDSTLAARVLMLLNLPTYVVRRYTGFRLHDMDPGYLQVPGWANSLLFKMTAPVGSLMTYWDLLVHLADRQYVEVHTTTSRWFDHMLDYPGGIVQDFFVKVGLDNALATGRITLGDSEAKFEHIHCALLAIAGDNDTLVGEASARAVMDVVMSADKTFAMAPGGHAGVFAGGKAPANTWRMAAEWLAERSD</sequence>